<feature type="signal peptide" evidence="1">
    <location>
        <begin position="1"/>
        <end position="29"/>
    </location>
</feature>
<sequence>MTLTFANRTLPVLFPAISLLVGSRQSVVAAKTGQITSGSGGTSLSSFFVEHHQVQVPRLFRFVEQCLFSAWKRQTWSVWPRQRHPIRLFPPTFPQSNVPRKARATRKPRTKPKGFPLMLWGWPLDENFFVPDSQNHLDCRDDIGEIYRRIHPILREHRLIYRLPIKAINIKSKPNLVLYFATNQSPSRMKKTVKTEEVERFMEAAAVFDEKTGHKRCATGFEPSQASNPVARAGPLVFPIQLVVRRAKAGRPIQLKSGWVLYHTISIAHHRTDLDFRSNAVVVVLLSYVHWQQQTKFLKHSHVLSGPEDGIGKTDVLLPIHLDNPIGPLDPSESSFL</sequence>
<keyword evidence="3" id="KW-1185">Reference proteome</keyword>
<name>A0AA39MU51_9AGAR</name>
<accession>A0AA39MU51</accession>
<evidence type="ECO:0000313" key="2">
    <source>
        <dbReference type="EMBL" id="KAK0447226.1"/>
    </source>
</evidence>
<evidence type="ECO:0000313" key="3">
    <source>
        <dbReference type="Proteomes" id="UP001175226"/>
    </source>
</evidence>
<dbReference type="AlphaFoldDB" id="A0AA39MU51"/>
<gene>
    <name evidence="2" type="ORF">EV421DRAFT_1733778</name>
</gene>
<comment type="caution">
    <text evidence="2">The sequence shown here is derived from an EMBL/GenBank/DDBJ whole genome shotgun (WGS) entry which is preliminary data.</text>
</comment>
<organism evidence="2 3">
    <name type="scientific">Armillaria borealis</name>
    <dbReference type="NCBI Taxonomy" id="47425"/>
    <lineage>
        <taxon>Eukaryota</taxon>
        <taxon>Fungi</taxon>
        <taxon>Dikarya</taxon>
        <taxon>Basidiomycota</taxon>
        <taxon>Agaricomycotina</taxon>
        <taxon>Agaricomycetes</taxon>
        <taxon>Agaricomycetidae</taxon>
        <taxon>Agaricales</taxon>
        <taxon>Marasmiineae</taxon>
        <taxon>Physalacriaceae</taxon>
        <taxon>Armillaria</taxon>
    </lineage>
</organism>
<proteinExistence type="predicted"/>
<feature type="chain" id="PRO_5041211852" evidence="1">
    <location>
        <begin position="30"/>
        <end position="337"/>
    </location>
</feature>
<dbReference type="EMBL" id="JAUEPT010000012">
    <property type="protein sequence ID" value="KAK0447226.1"/>
    <property type="molecule type" value="Genomic_DNA"/>
</dbReference>
<evidence type="ECO:0000256" key="1">
    <source>
        <dbReference type="SAM" id="SignalP"/>
    </source>
</evidence>
<protein>
    <submittedName>
        <fullName evidence="2">Uncharacterized protein</fullName>
    </submittedName>
</protein>
<dbReference type="Proteomes" id="UP001175226">
    <property type="component" value="Unassembled WGS sequence"/>
</dbReference>
<keyword evidence="1" id="KW-0732">Signal</keyword>
<reference evidence="2" key="1">
    <citation type="submission" date="2023-06" db="EMBL/GenBank/DDBJ databases">
        <authorList>
            <consortium name="Lawrence Berkeley National Laboratory"/>
            <person name="Ahrendt S."/>
            <person name="Sahu N."/>
            <person name="Indic B."/>
            <person name="Wong-Bajracharya J."/>
            <person name="Merenyi Z."/>
            <person name="Ke H.-M."/>
            <person name="Monk M."/>
            <person name="Kocsube S."/>
            <person name="Drula E."/>
            <person name="Lipzen A."/>
            <person name="Balint B."/>
            <person name="Henrissat B."/>
            <person name="Andreopoulos B."/>
            <person name="Martin F.M."/>
            <person name="Harder C.B."/>
            <person name="Rigling D."/>
            <person name="Ford K.L."/>
            <person name="Foster G.D."/>
            <person name="Pangilinan J."/>
            <person name="Papanicolaou A."/>
            <person name="Barry K."/>
            <person name="LaButti K."/>
            <person name="Viragh M."/>
            <person name="Koriabine M."/>
            <person name="Yan M."/>
            <person name="Riley R."/>
            <person name="Champramary S."/>
            <person name="Plett K.L."/>
            <person name="Tsai I.J."/>
            <person name="Slot J."/>
            <person name="Sipos G."/>
            <person name="Plett J."/>
            <person name="Nagy L.G."/>
            <person name="Grigoriev I.V."/>
        </authorList>
    </citation>
    <scope>NUCLEOTIDE SEQUENCE</scope>
    <source>
        <strain evidence="2">FPL87.14</strain>
    </source>
</reference>